<evidence type="ECO:0000313" key="2">
    <source>
        <dbReference type="EMBL" id="RWX78512.1"/>
    </source>
</evidence>
<dbReference type="Pfam" id="PF04273">
    <property type="entry name" value="BLH_phosphatase"/>
    <property type="match status" value="1"/>
</dbReference>
<dbReference type="Proteomes" id="UP000287687">
    <property type="component" value="Unassembled WGS sequence"/>
</dbReference>
<comment type="caution">
    <text evidence="2">The sequence shown here is derived from an EMBL/GenBank/DDBJ whole genome shotgun (WGS) entry which is preliminary data.</text>
</comment>
<dbReference type="OrthoDB" id="9805710at2"/>
<name>A0A444LHH8_9HYPH</name>
<dbReference type="InterPro" id="IPR005939">
    <property type="entry name" value="BLH_phosphatase-like"/>
</dbReference>
<organism evidence="2 3">
    <name type="scientific">Neorhizobium lilium</name>
    <dbReference type="NCBI Taxonomy" id="2503024"/>
    <lineage>
        <taxon>Bacteria</taxon>
        <taxon>Pseudomonadati</taxon>
        <taxon>Pseudomonadota</taxon>
        <taxon>Alphaproteobacteria</taxon>
        <taxon>Hyphomicrobiales</taxon>
        <taxon>Rhizobiaceae</taxon>
        <taxon>Rhizobium/Agrobacterium group</taxon>
        <taxon>Neorhizobium</taxon>
    </lineage>
</organism>
<dbReference type="NCBIfam" id="TIGR01244">
    <property type="entry name" value="TIGR01244 family sulfur transferase"/>
    <property type="match status" value="1"/>
</dbReference>
<dbReference type="RefSeq" id="WP_128442490.1">
    <property type="nucleotide sequence ID" value="NZ_SBIP01000002.1"/>
</dbReference>
<protein>
    <submittedName>
        <fullName evidence="2">TIGR01244 family phosphatase</fullName>
    </submittedName>
</protein>
<reference evidence="2 3" key="1">
    <citation type="submission" date="2019-01" db="EMBL/GenBank/DDBJ databases">
        <title>The draft genome of Rhizobium sp. 24NR.</title>
        <authorList>
            <person name="Liu L."/>
            <person name="Liang L."/>
            <person name="Shi S."/>
            <person name="Xu L."/>
            <person name="Wang X."/>
            <person name="Li L."/>
            <person name="Zhang X."/>
        </authorList>
    </citation>
    <scope>NUCLEOTIDE SEQUENCE [LARGE SCALE GENOMIC DNA]</scope>
    <source>
        <strain evidence="2 3">24NR</strain>
    </source>
</reference>
<keyword evidence="3" id="KW-1185">Reference proteome</keyword>
<proteinExistence type="predicted"/>
<gene>
    <name evidence="2" type="ORF">EPK99_07825</name>
</gene>
<dbReference type="Gene3D" id="3.90.190.10">
    <property type="entry name" value="Protein tyrosine phosphatase superfamily"/>
    <property type="match status" value="1"/>
</dbReference>
<evidence type="ECO:0000259" key="1">
    <source>
        <dbReference type="Pfam" id="PF04273"/>
    </source>
</evidence>
<accession>A0A444LHH8</accession>
<dbReference type="AlphaFoldDB" id="A0A444LHH8"/>
<dbReference type="SUPFAM" id="SSF52799">
    <property type="entry name" value="(Phosphotyrosine protein) phosphatases II"/>
    <property type="match status" value="1"/>
</dbReference>
<sequence>MDIRSINDEYSVTGQITAEDLDQVKDMGFKSIVCHRPDEEEPGQPHFADIAARAQELGLEIRHVPVGRMGVDEQGVNAMVDALDELPRPMLGFCRSGARSTAIYEKSQHIRG</sequence>
<dbReference type="GO" id="GO:0016787">
    <property type="term" value="F:hydrolase activity"/>
    <property type="evidence" value="ECO:0007669"/>
    <property type="project" value="InterPro"/>
</dbReference>
<evidence type="ECO:0000313" key="3">
    <source>
        <dbReference type="Proteomes" id="UP000287687"/>
    </source>
</evidence>
<dbReference type="InterPro" id="IPR029021">
    <property type="entry name" value="Prot-tyrosine_phosphatase-like"/>
</dbReference>
<feature type="domain" description="Beta-lactamase hydrolase-like protein phosphatase-like" evidence="1">
    <location>
        <begin position="2"/>
        <end position="108"/>
    </location>
</feature>
<dbReference type="EMBL" id="SBIP01000002">
    <property type="protein sequence ID" value="RWX78512.1"/>
    <property type="molecule type" value="Genomic_DNA"/>
</dbReference>